<keyword evidence="4" id="KW-1185">Reference proteome</keyword>
<dbReference type="InterPro" id="IPR001611">
    <property type="entry name" value="Leu-rich_rpt"/>
</dbReference>
<dbReference type="SMART" id="SM00365">
    <property type="entry name" value="LRR_SD22"/>
    <property type="match status" value="7"/>
</dbReference>
<evidence type="ECO:0000256" key="2">
    <source>
        <dbReference type="ARBA" id="ARBA00022737"/>
    </source>
</evidence>
<dbReference type="PANTHER" id="PTHR46652:SF3">
    <property type="entry name" value="LEUCINE-RICH REPEAT-CONTAINING PROTEIN 9"/>
    <property type="match status" value="1"/>
</dbReference>
<proteinExistence type="predicted"/>
<evidence type="ECO:0000256" key="1">
    <source>
        <dbReference type="ARBA" id="ARBA00022614"/>
    </source>
</evidence>
<dbReference type="Proteomes" id="UP001642409">
    <property type="component" value="Unassembled WGS sequence"/>
</dbReference>
<protein>
    <submittedName>
        <fullName evidence="3">Uncharacterized protein</fullName>
    </submittedName>
</protein>
<dbReference type="SUPFAM" id="SSF52058">
    <property type="entry name" value="L domain-like"/>
    <property type="match status" value="2"/>
</dbReference>
<dbReference type="InterPro" id="IPR032675">
    <property type="entry name" value="LRR_dom_sf"/>
</dbReference>
<dbReference type="Pfam" id="PF12799">
    <property type="entry name" value="LRR_4"/>
    <property type="match status" value="2"/>
</dbReference>
<accession>A0ABP1GJT6</accession>
<gene>
    <name evidence="3" type="ORF">HINF_LOCUS889</name>
</gene>
<comment type="caution">
    <text evidence="3">The sequence shown here is derived from an EMBL/GenBank/DDBJ whole genome shotgun (WGS) entry which is preliminary data.</text>
</comment>
<dbReference type="InterPro" id="IPR025875">
    <property type="entry name" value="Leu-rich_rpt_4"/>
</dbReference>
<organism evidence="3 4">
    <name type="scientific">Hexamita inflata</name>
    <dbReference type="NCBI Taxonomy" id="28002"/>
    <lineage>
        <taxon>Eukaryota</taxon>
        <taxon>Metamonada</taxon>
        <taxon>Diplomonadida</taxon>
        <taxon>Hexamitidae</taxon>
        <taxon>Hexamitinae</taxon>
        <taxon>Hexamita</taxon>
    </lineage>
</organism>
<sequence length="576" mass="66162">MLNLALDFTNASYDLYMIRLYQKFVKDGKLSITEDQNLQSLAFISQLNVTSLELIRCYNIVVDLSDLKNIQHLRLKTCRQKKALWALWAFNSPTLKSLDLEDNTVSNISPLDVKTNLKTLKLRSNRITNIRILSKLTNIVELDLSHNSVNITLLNSLKSVRSLNLCYVGLRDAGYIAGLVDLVELDVSDNKYLYIDSMCTLVNIEKLNMSKCELSDIEVIRNMPKLTWLDISLNTSVNLQSLNGLNLTYLNINECRAAYNGSNVLNTLCNLQELDLSNNANINLDDISQLTKLVIIKLENTNLKTTELLVKHETLQEVDISQNIDINIDTLHNLKHLTKLNAQLCGIKQADNLQNLIELTQLNLQNNAIISTKFINKMTQLTKLDLSNCNIDDITFIQHLQNLTELDLSCNIKLQNLQPLKKLKKLTKLQLNGNKIKDIWVLRYLTNIEELGLMHNKIIDILPLQYLKKMQKLSINTNQVQSFNCLLHQGCLTYQGTGSQKQPKPLDVQISVKAKYVNFIQDRHHTLFRQRHTIFHKRYNKSTVYVKSKVQKALYNLIHLTQKVVELLNANQDYYL</sequence>
<dbReference type="PANTHER" id="PTHR46652">
    <property type="entry name" value="LEUCINE-RICH REPEAT AND IQ DOMAIN-CONTAINING PROTEIN 1-RELATED"/>
    <property type="match status" value="1"/>
</dbReference>
<dbReference type="EMBL" id="CAXDID020000002">
    <property type="protein sequence ID" value="CAL5970949.1"/>
    <property type="molecule type" value="Genomic_DNA"/>
</dbReference>
<keyword evidence="2" id="KW-0677">Repeat</keyword>
<evidence type="ECO:0000313" key="3">
    <source>
        <dbReference type="EMBL" id="CAL5970949.1"/>
    </source>
</evidence>
<dbReference type="Pfam" id="PF13516">
    <property type="entry name" value="LRR_6"/>
    <property type="match status" value="1"/>
</dbReference>
<reference evidence="3 4" key="1">
    <citation type="submission" date="2024-07" db="EMBL/GenBank/DDBJ databases">
        <authorList>
            <person name="Akdeniz Z."/>
        </authorList>
    </citation>
    <scope>NUCLEOTIDE SEQUENCE [LARGE SCALE GENOMIC DNA]</scope>
</reference>
<dbReference type="PROSITE" id="PS51450">
    <property type="entry name" value="LRR"/>
    <property type="match status" value="7"/>
</dbReference>
<evidence type="ECO:0000313" key="4">
    <source>
        <dbReference type="Proteomes" id="UP001642409"/>
    </source>
</evidence>
<dbReference type="InterPro" id="IPR050836">
    <property type="entry name" value="SDS22/Internalin_LRR"/>
</dbReference>
<name>A0ABP1GJT6_9EUKA</name>
<dbReference type="Gene3D" id="3.80.10.10">
    <property type="entry name" value="Ribonuclease Inhibitor"/>
    <property type="match status" value="2"/>
</dbReference>
<keyword evidence="1" id="KW-0433">Leucine-rich repeat</keyword>